<name>A0AAF0QLU5_SOLVR</name>
<evidence type="ECO:0000313" key="1">
    <source>
        <dbReference type="EMBL" id="WMV26232.1"/>
    </source>
</evidence>
<dbReference type="Gene3D" id="3.30.70.270">
    <property type="match status" value="1"/>
</dbReference>
<feature type="non-terminal residue" evidence="1">
    <location>
        <position position="1"/>
    </location>
</feature>
<proteinExistence type="predicted"/>
<dbReference type="EMBL" id="CP133615">
    <property type="protein sequence ID" value="WMV26232.1"/>
    <property type="molecule type" value="Genomic_DNA"/>
</dbReference>
<evidence type="ECO:0000313" key="2">
    <source>
        <dbReference type="Proteomes" id="UP001234989"/>
    </source>
</evidence>
<dbReference type="Gene3D" id="3.10.10.10">
    <property type="entry name" value="HIV Type 1 Reverse Transcriptase, subunit A, domain 1"/>
    <property type="match status" value="1"/>
</dbReference>
<reference evidence="1" key="1">
    <citation type="submission" date="2023-08" db="EMBL/GenBank/DDBJ databases">
        <title>A de novo genome assembly of Solanum verrucosum Schlechtendal, a Mexican diploid species geographically isolated from the other diploid A-genome species in potato relatives.</title>
        <authorList>
            <person name="Hosaka K."/>
        </authorList>
    </citation>
    <scope>NUCLEOTIDE SEQUENCE</scope>
    <source>
        <tissue evidence="1">Young leaves</tissue>
    </source>
</reference>
<organism evidence="1 2">
    <name type="scientific">Solanum verrucosum</name>
    <dbReference type="NCBI Taxonomy" id="315347"/>
    <lineage>
        <taxon>Eukaryota</taxon>
        <taxon>Viridiplantae</taxon>
        <taxon>Streptophyta</taxon>
        <taxon>Embryophyta</taxon>
        <taxon>Tracheophyta</taxon>
        <taxon>Spermatophyta</taxon>
        <taxon>Magnoliopsida</taxon>
        <taxon>eudicotyledons</taxon>
        <taxon>Gunneridae</taxon>
        <taxon>Pentapetalae</taxon>
        <taxon>asterids</taxon>
        <taxon>lamiids</taxon>
        <taxon>Solanales</taxon>
        <taxon>Solanaceae</taxon>
        <taxon>Solanoideae</taxon>
        <taxon>Solaneae</taxon>
        <taxon>Solanum</taxon>
    </lineage>
</organism>
<accession>A0AAF0QLU5</accession>
<dbReference type="Proteomes" id="UP001234989">
    <property type="component" value="Chromosome 4"/>
</dbReference>
<dbReference type="InterPro" id="IPR043502">
    <property type="entry name" value="DNA/RNA_pol_sf"/>
</dbReference>
<dbReference type="InterPro" id="IPR043128">
    <property type="entry name" value="Rev_trsase/Diguanyl_cyclase"/>
</dbReference>
<keyword evidence="2" id="KW-1185">Reference proteome</keyword>
<dbReference type="SUPFAM" id="SSF56672">
    <property type="entry name" value="DNA/RNA polymerases"/>
    <property type="match status" value="1"/>
</dbReference>
<gene>
    <name evidence="1" type="ORF">MTR67_019617</name>
</gene>
<sequence>AESPSIEFIPIISEFWEVFSTNLLGMPPDRNIDFYIDLKLGTSPISIPPYHMALLQGASIFSMIDMGSGYHHLKIRPVDIPKTTFWTRIKVRSTFIEEIKTKKFDDEDFNKLINKVVSGEAQDATLDACGVLSFRGRICIPQVDELILNACVAREDDLGVGRYVERMRTEFRGHWDQFLPLCKVQWKHHPNDEATWEIGRDMRDKYPYLFEDSYTTLFSKLTLFFLFDH</sequence>
<dbReference type="AlphaFoldDB" id="A0AAF0QLU5"/>
<protein>
    <submittedName>
        <fullName evidence="1">Uncharacterized protein</fullName>
    </submittedName>
</protein>